<feature type="region of interest" description="Disordered" evidence="1">
    <location>
        <begin position="176"/>
        <end position="205"/>
    </location>
</feature>
<feature type="compositionally biased region" description="Low complexity" evidence="1">
    <location>
        <begin position="186"/>
        <end position="205"/>
    </location>
</feature>
<protein>
    <submittedName>
        <fullName evidence="2">Uncharacterized protein</fullName>
    </submittedName>
</protein>
<dbReference type="OrthoDB" id="10576582at2759"/>
<gene>
    <name evidence="2" type="ORF">MEDL_4182</name>
</gene>
<sequence>MAAESESETVLIDCCFKLFLVGSAKANNVHIIEFEYRRGETGQICLKDSKKKEEKPKTRNDTDLKNRILEGYNSGASRKRDTRQIKLWKKFSEKVVELFPQSEAVDELHIKCGTHRLRYYKQFAKGHWKRCQSKLKCKEEEKKSRKTIDEMFLAIKRRKLMSQNKDVSEVQVVHVTETVSRDTSDTESSIISSDSENSSSESDSE</sequence>
<evidence type="ECO:0000313" key="2">
    <source>
        <dbReference type="EMBL" id="CAG2188773.1"/>
    </source>
</evidence>
<comment type="caution">
    <text evidence="2">The sequence shown here is derived from an EMBL/GenBank/DDBJ whole genome shotgun (WGS) entry which is preliminary data.</text>
</comment>
<accession>A0A8S3PZ47</accession>
<dbReference type="AlphaFoldDB" id="A0A8S3PZ47"/>
<name>A0A8S3PZ47_MYTED</name>
<keyword evidence="3" id="KW-1185">Reference proteome</keyword>
<organism evidence="2 3">
    <name type="scientific">Mytilus edulis</name>
    <name type="common">Blue mussel</name>
    <dbReference type="NCBI Taxonomy" id="6550"/>
    <lineage>
        <taxon>Eukaryota</taxon>
        <taxon>Metazoa</taxon>
        <taxon>Spiralia</taxon>
        <taxon>Lophotrochozoa</taxon>
        <taxon>Mollusca</taxon>
        <taxon>Bivalvia</taxon>
        <taxon>Autobranchia</taxon>
        <taxon>Pteriomorphia</taxon>
        <taxon>Mytilida</taxon>
        <taxon>Mytiloidea</taxon>
        <taxon>Mytilidae</taxon>
        <taxon>Mytilinae</taxon>
        <taxon>Mytilus</taxon>
    </lineage>
</organism>
<reference evidence="2" key="1">
    <citation type="submission" date="2021-03" db="EMBL/GenBank/DDBJ databases">
        <authorList>
            <person name="Bekaert M."/>
        </authorList>
    </citation>
    <scope>NUCLEOTIDE SEQUENCE</scope>
</reference>
<dbReference type="EMBL" id="CAJPWZ010000274">
    <property type="protein sequence ID" value="CAG2188773.1"/>
    <property type="molecule type" value="Genomic_DNA"/>
</dbReference>
<evidence type="ECO:0000256" key="1">
    <source>
        <dbReference type="SAM" id="MobiDB-lite"/>
    </source>
</evidence>
<evidence type="ECO:0000313" key="3">
    <source>
        <dbReference type="Proteomes" id="UP000683360"/>
    </source>
</evidence>
<proteinExistence type="predicted"/>
<dbReference type="Proteomes" id="UP000683360">
    <property type="component" value="Unassembled WGS sequence"/>
</dbReference>